<dbReference type="Gene3D" id="3.40.630.30">
    <property type="match status" value="1"/>
</dbReference>
<name>A0A3B0CMQ2_9BACL</name>
<keyword evidence="2" id="KW-0808">Transferase</keyword>
<accession>A0A3B0CMQ2</accession>
<dbReference type="PROSITE" id="PS51186">
    <property type="entry name" value="GNAT"/>
    <property type="match status" value="1"/>
</dbReference>
<dbReference type="GO" id="GO:0016747">
    <property type="term" value="F:acyltransferase activity, transferring groups other than amino-acyl groups"/>
    <property type="evidence" value="ECO:0007669"/>
    <property type="project" value="InterPro"/>
</dbReference>
<dbReference type="InterPro" id="IPR016181">
    <property type="entry name" value="Acyl_CoA_acyltransferase"/>
</dbReference>
<comment type="caution">
    <text evidence="2">The sequence shown here is derived from an EMBL/GenBank/DDBJ whole genome shotgun (WGS) entry which is preliminary data.</text>
</comment>
<dbReference type="Pfam" id="PF00583">
    <property type="entry name" value="Acetyltransf_1"/>
    <property type="match status" value="1"/>
</dbReference>
<gene>
    <name evidence="2" type="ORF">D7M11_03835</name>
</gene>
<evidence type="ECO:0000259" key="1">
    <source>
        <dbReference type="PROSITE" id="PS51186"/>
    </source>
</evidence>
<dbReference type="AlphaFoldDB" id="A0A3B0CMQ2"/>
<dbReference type="EMBL" id="RBAH01000002">
    <property type="protein sequence ID" value="RKN86151.1"/>
    <property type="molecule type" value="Genomic_DNA"/>
</dbReference>
<feature type="domain" description="N-acetyltransferase" evidence="1">
    <location>
        <begin position="2"/>
        <end position="149"/>
    </location>
</feature>
<dbReference type="InterPro" id="IPR000182">
    <property type="entry name" value="GNAT_dom"/>
</dbReference>
<reference evidence="2 3" key="1">
    <citation type="journal article" date="2007" name="Int. J. Syst. Evol. Microbiol.">
        <title>Paenibacillus ginsengarvi sp. nov., isolated from soil from ginseng cultivation.</title>
        <authorList>
            <person name="Yoon M.H."/>
            <person name="Ten L.N."/>
            <person name="Im W.T."/>
        </authorList>
    </citation>
    <scope>NUCLEOTIDE SEQUENCE [LARGE SCALE GENOMIC DNA]</scope>
    <source>
        <strain evidence="2 3">KCTC 13059</strain>
    </source>
</reference>
<organism evidence="2 3">
    <name type="scientific">Paenibacillus ginsengarvi</name>
    <dbReference type="NCBI Taxonomy" id="400777"/>
    <lineage>
        <taxon>Bacteria</taxon>
        <taxon>Bacillati</taxon>
        <taxon>Bacillota</taxon>
        <taxon>Bacilli</taxon>
        <taxon>Bacillales</taxon>
        <taxon>Paenibacillaceae</taxon>
        <taxon>Paenibacillus</taxon>
    </lineage>
</organism>
<keyword evidence="3" id="KW-1185">Reference proteome</keyword>
<proteinExistence type="predicted"/>
<dbReference type="CDD" id="cd04301">
    <property type="entry name" value="NAT_SF"/>
    <property type="match status" value="1"/>
</dbReference>
<evidence type="ECO:0000313" key="2">
    <source>
        <dbReference type="EMBL" id="RKN86151.1"/>
    </source>
</evidence>
<dbReference type="Proteomes" id="UP000282311">
    <property type="component" value="Unassembled WGS sequence"/>
</dbReference>
<evidence type="ECO:0000313" key="3">
    <source>
        <dbReference type="Proteomes" id="UP000282311"/>
    </source>
</evidence>
<protein>
    <submittedName>
        <fullName evidence="2">GNAT family N-acetyltransferase</fullName>
    </submittedName>
</protein>
<sequence>MIQIRRANSNDAPRIASMVAKLLTELRGSSVEEHSLTSVVMECMTTDSYIAFLAFSENKECIGIISVSQVRAVYAGGLIGIIQELYVQPEMRSMHIGHKLVKTVVDYGVSRQWKRIEVGAPNQSNWQKTFDFYVREGFSAIGPRLKKIL</sequence>
<dbReference type="SUPFAM" id="SSF55729">
    <property type="entry name" value="Acyl-CoA N-acyltransferases (Nat)"/>
    <property type="match status" value="1"/>
</dbReference>